<dbReference type="GO" id="GO:0006886">
    <property type="term" value="P:intracellular protein transport"/>
    <property type="evidence" value="ECO:0007669"/>
    <property type="project" value="InterPro"/>
</dbReference>
<gene>
    <name evidence="2" type="ORF">MCOR_34508</name>
</gene>
<organism evidence="2 3">
    <name type="scientific">Mytilus coruscus</name>
    <name type="common">Sea mussel</name>
    <dbReference type="NCBI Taxonomy" id="42192"/>
    <lineage>
        <taxon>Eukaryota</taxon>
        <taxon>Metazoa</taxon>
        <taxon>Spiralia</taxon>
        <taxon>Lophotrochozoa</taxon>
        <taxon>Mollusca</taxon>
        <taxon>Bivalvia</taxon>
        <taxon>Autobranchia</taxon>
        <taxon>Pteriomorphia</taxon>
        <taxon>Mytilida</taxon>
        <taxon>Mytiloidea</taxon>
        <taxon>Mytilidae</taxon>
        <taxon>Mytilinae</taxon>
        <taxon>Mytilus</taxon>
    </lineage>
</organism>
<name>A0A6J8CZK6_MYTCO</name>
<keyword evidence="3" id="KW-1185">Reference proteome</keyword>
<feature type="transmembrane region" description="Helical" evidence="1">
    <location>
        <begin position="134"/>
        <end position="159"/>
    </location>
</feature>
<protein>
    <submittedName>
        <fullName evidence="2">CLTC</fullName>
    </submittedName>
</protein>
<dbReference type="EMBL" id="CACVKT020006198">
    <property type="protein sequence ID" value="CAC5400320.1"/>
    <property type="molecule type" value="Genomic_DNA"/>
</dbReference>
<evidence type="ECO:0000256" key="1">
    <source>
        <dbReference type="SAM" id="Phobius"/>
    </source>
</evidence>
<evidence type="ECO:0000313" key="2">
    <source>
        <dbReference type="EMBL" id="CAC5400320.1"/>
    </source>
</evidence>
<dbReference type="GO" id="GO:0030132">
    <property type="term" value="C:clathrin coat of coated pit"/>
    <property type="evidence" value="ECO:0007669"/>
    <property type="project" value="InterPro"/>
</dbReference>
<dbReference type="GO" id="GO:0016192">
    <property type="term" value="P:vesicle-mediated transport"/>
    <property type="evidence" value="ECO:0007669"/>
    <property type="project" value="InterPro"/>
</dbReference>
<keyword evidence="1" id="KW-0472">Membrane</keyword>
<keyword evidence="1" id="KW-1133">Transmembrane helix</keyword>
<dbReference type="OrthoDB" id="2113814at2759"/>
<dbReference type="GO" id="GO:0030130">
    <property type="term" value="C:clathrin coat of trans-Golgi network vesicle"/>
    <property type="evidence" value="ECO:0007669"/>
    <property type="project" value="InterPro"/>
</dbReference>
<dbReference type="Proteomes" id="UP000507470">
    <property type="component" value="Unassembled WGS sequence"/>
</dbReference>
<keyword evidence="1" id="KW-0812">Transmembrane</keyword>
<dbReference type="Gene3D" id="2.130.10.110">
    <property type="entry name" value="Clathrin heavy-chain terminal domain"/>
    <property type="match status" value="1"/>
</dbReference>
<proteinExistence type="predicted"/>
<accession>A0A6J8CZK6</accession>
<evidence type="ECO:0000313" key="3">
    <source>
        <dbReference type="Proteomes" id="UP000507470"/>
    </source>
</evidence>
<dbReference type="InterPro" id="IPR016025">
    <property type="entry name" value="Clathrin_H-chain_N"/>
</dbReference>
<dbReference type="GO" id="GO:0005198">
    <property type="term" value="F:structural molecule activity"/>
    <property type="evidence" value="ECO:0007669"/>
    <property type="project" value="InterPro"/>
</dbReference>
<reference evidence="2 3" key="1">
    <citation type="submission" date="2020-06" db="EMBL/GenBank/DDBJ databases">
        <authorList>
            <person name="Li R."/>
            <person name="Bekaert M."/>
        </authorList>
    </citation>
    <scope>NUCLEOTIDE SEQUENCE [LARGE SCALE GENOMIC DNA]</scope>
    <source>
        <strain evidence="3">wild</strain>
    </source>
</reference>
<dbReference type="AlphaFoldDB" id="A0A6J8CZK6"/>
<sequence length="244" mass="27996">MRISDSTVFVTAPHKKGFLAVNQVGLVMSVDIKEDKLKTYLPENITSTMGPAKEQFLRQLKGTKREITENKENKDPSDLGGIWQGLVKMKKTLSLMDELPPLYEGQFYNLTPDLCNMLGLSYNRIHNILKLQGLYSLGISVQLLAERVIAAIFIFIFLIDEYAIINRTMIPDVMITHDASDHAVNFRILYEGKSQNVKLVKKELVIVYKWLIQMKKKHSNLIRDLELGKSVEDFLRNLYFACKI</sequence>